<evidence type="ECO:0000313" key="9">
    <source>
        <dbReference type="EMBL" id="HGS22375.1"/>
    </source>
</evidence>
<feature type="transmembrane region" description="Helical" evidence="7">
    <location>
        <begin position="61"/>
        <end position="83"/>
    </location>
</feature>
<feature type="transmembrane region" description="Helical" evidence="7">
    <location>
        <begin position="219"/>
        <end position="241"/>
    </location>
</feature>
<keyword evidence="2 7" id="KW-0813">Transport</keyword>
<keyword evidence="4 7" id="KW-0812">Transmembrane</keyword>
<dbReference type="InterPro" id="IPR000515">
    <property type="entry name" value="MetI-like"/>
</dbReference>
<dbReference type="EMBL" id="DSYK01000543">
    <property type="protein sequence ID" value="HGS22375.1"/>
    <property type="molecule type" value="Genomic_DNA"/>
</dbReference>
<dbReference type="InterPro" id="IPR035906">
    <property type="entry name" value="MetI-like_sf"/>
</dbReference>
<dbReference type="GO" id="GO:0005886">
    <property type="term" value="C:plasma membrane"/>
    <property type="evidence" value="ECO:0007669"/>
    <property type="project" value="UniProtKB-SubCell"/>
</dbReference>
<organism evidence="9">
    <name type="scientific">Anaerolinea thermolimosa</name>
    <dbReference type="NCBI Taxonomy" id="229919"/>
    <lineage>
        <taxon>Bacteria</taxon>
        <taxon>Bacillati</taxon>
        <taxon>Chloroflexota</taxon>
        <taxon>Anaerolineae</taxon>
        <taxon>Anaerolineales</taxon>
        <taxon>Anaerolineaceae</taxon>
        <taxon>Anaerolinea</taxon>
    </lineage>
</organism>
<dbReference type="PANTHER" id="PTHR30151:SF0">
    <property type="entry name" value="ABC TRANSPORTER PERMEASE PROTEIN MJ0413-RELATED"/>
    <property type="match status" value="1"/>
</dbReference>
<proteinExistence type="inferred from homology"/>
<keyword evidence="5 7" id="KW-1133">Transmembrane helix</keyword>
<comment type="subcellular location">
    <subcellularLocation>
        <location evidence="1 7">Cell membrane</location>
        <topology evidence="1 7">Multi-pass membrane protein</topology>
    </subcellularLocation>
</comment>
<protein>
    <submittedName>
        <fullName evidence="9">ABC transporter permease subunit</fullName>
    </submittedName>
</protein>
<name>A0A7C4KI51_9CHLR</name>
<dbReference type="Pfam" id="PF00528">
    <property type="entry name" value="BPD_transp_1"/>
    <property type="match status" value="1"/>
</dbReference>
<evidence type="ECO:0000259" key="8">
    <source>
        <dbReference type="PROSITE" id="PS50928"/>
    </source>
</evidence>
<dbReference type="Gene3D" id="1.10.3720.10">
    <property type="entry name" value="MetI-like"/>
    <property type="match status" value="1"/>
</dbReference>
<keyword evidence="6 7" id="KW-0472">Membrane</keyword>
<gene>
    <name evidence="9" type="ORF">ENT37_10960</name>
</gene>
<dbReference type="AlphaFoldDB" id="A0A7C4KI51"/>
<evidence type="ECO:0000256" key="6">
    <source>
        <dbReference type="ARBA" id="ARBA00023136"/>
    </source>
</evidence>
<feature type="domain" description="ABC transmembrane type-1" evidence="8">
    <location>
        <begin position="58"/>
        <end position="237"/>
    </location>
</feature>
<reference evidence="9" key="1">
    <citation type="journal article" date="2020" name="mSystems">
        <title>Genome- and Community-Level Interaction Insights into Carbon Utilization and Element Cycling Functions of Hydrothermarchaeota in Hydrothermal Sediment.</title>
        <authorList>
            <person name="Zhou Z."/>
            <person name="Liu Y."/>
            <person name="Xu W."/>
            <person name="Pan J."/>
            <person name="Luo Z.H."/>
            <person name="Li M."/>
        </authorList>
    </citation>
    <scope>NUCLEOTIDE SEQUENCE [LARGE SCALE GENOMIC DNA]</scope>
    <source>
        <strain evidence="9">SpSt-573</strain>
    </source>
</reference>
<keyword evidence="3" id="KW-1003">Cell membrane</keyword>
<dbReference type="SUPFAM" id="SSF161098">
    <property type="entry name" value="MetI-like"/>
    <property type="match status" value="1"/>
</dbReference>
<evidence type="ECO:0000256" key="4">
    <source>
        <dbReference type="ARBA" id="ARBA00022692"/>
    </source>
</evidence>
<dbReference type="PROSITE" id="PS50928">
    <property type="entry name" value="ABC_TM1"/>
    <property type="match status" value="1"/>
</dbReference>
<accession>A0A7C4KI51</accession>
<evidence type="ECO:0000256" key="3">
    <source>
        <dbReference type="ARBA" id="ARBA00022475"/>
    </source>
</evidence>
<sequence length="252" mass="28074">MKTRSFTTPLGSECLSLVILLAVWSVLTLAYPAYILPSPWVVLIDLPTYLSTNFWHHAGATLYRTLAGFMIAMAFGTLIGVIAHAWKKAQLMNSLMLALQVMPGTVLGVIFLLLFGASHTAPILLVTFLTMPMLAINTVHGFSKRNLKLQEYLISIHAGRLAFFQYVDLPALIPVFRSNMSAGFGLAVKIVVMGEFIGSQDGIGFLLNQARLILDMKGVFFYLVFLLIFTLIFQAIHAAVFNRFFQKYEFPE</sequence>
<evidence type="ECO:0000256" key="5">
    <source>
        <dbReference type="ARBA" id="ARBA00022989"/>
    </source>
</evidence>
<evidence type="ECO:0000256" key="1">
    <source>
        <dbReference type="ARBA" id="ARBA00004651"/>
    </source>
</evidence>
<evidence type="ECO:0000256" key="2">
    <source>
        <dbReference type="ARBA" id="ARBA00022448"/>
    </source>
</evidence>
<comment type="similarity">
    <text evidence="7">Belongs to the binding-protein-dependent transport system permease family.</text>
</comment>
<comment type="caution">
    <text evidence="9">The sequence shown here is derived from an EMBL/GenBank/DDBJ whole genome shotgun (WGS) entry which is preliminary data.</text>
</comment>
<feature type="transmembrane region" description="Helical" evidence="7">
    <location>
        <begin position="121"/>
        <end position="140"/>
    </location>
</feature>
<feature type="transmembrane region" description="Helical" evidence="7">
    <location>
        <begin position="95"/>
        <end position="115"/>
    </location>
</feature>
<dbReference type="CDD" id="cd06261">
    <property type="entry name" value="TM_PBP2"/>
    <property type="match status" value="1"/>
</dbReference>
<dbReference type="GO" id="GO:0055085">
    <property type="term" value="P:transmembrane transport"/>
    <property type="evidence" value="ECO:0007669"/>
    <property type="project" value="InterPro"/>
</dbReference>
<evidence type="ECO:0000256" key="7">
    <source>
        <dbReference type="RuleBase" id="RU363032"/>
    </source>
</evidence>
<dbReference type="PANTHER" id="PTHR30151">
    <property type="entry name" value="ALKANE SULFONATE ABC TRANSPORTER-RELATED, MEMBRANE SUBUNIT"/>
    <property type="match status" value="1"/>
</dbReference>